<evidence type="ECO:0000256" key="14">
    <source>
        <dbReference type="NCBIfam" id="TIGR01082"/>
    </source>
</evidence>
<evidence type="ECO:0000256" key="5">
    <source>
        <dbReference type="ARBA" id="ARBA00022598"/>
    </source>
</evidence>
<dbReference type="NCBIfam" id="TIGR01082">
    <property type="entry name" value="murC"/>
    <property type="match status" value="1"/>
</dbReference>
<keyword evidence="4" id="KW-0963">Cytoplasm</keyword>
<keyword evidence="11" id="KW-0131">Cell cycle</keyword>
<evidence type="ECO:0000256" key="1">
    <source>
        <dbReference type="ARBA" id="ARBA00004496"/>
    </source>
</evidence>
<evidence type="ECO:0000256" key="8">
    <source>
        <dbReference type="ARBA" id="ARBA00022840"/>
    </source>
</evidence>
<evidence type="ECO:0000256" key="6">
    <source>
        <dbReference type="ARBA" id="ARBA00022618"/>
    </source>
</evidence>
<keyword evidence="8" id="KW-0067">ATP-binding</keyword>
<evidence type="ECO:0000256" key="3">
    <source>
        <dbReference type="ARBA" id="ARBA00012211"/>
    </source>
</evidence>
<dbReference type="InterPro" id="IPR050061">
    <property type="entry name" value="MurCDEF_pg_biosynth"/>
</dbReference>
<dbReference type="AlphaFoldDB" id="A0A6G7PT65"/>
<dbReference type="Pfam" id="PF08245">
    <property type="entry name" value="Mur_ligase_M"/>
    <property type="match status" value="1"/>
</dbReference>
<dbReference type="PANTHER" id="PTHR43445">
    <property type="entry name" value="UDP-N-ACETYLMURAMATE--L-ALANINE LIGASE-RELATED"/>
    <property type="match status" value="1"/>
</dbReference>
<dbReference type="GO" id="GO:0005524">
    <property type="term" value="F:ATP binding"/>
    <property type="evidence" value="ECO:0007669"/>
    <property type="project" value="UniProtKB-KW"/>
</dbReference>
<keyword evidence="10" id="KW-0573">Peptidoglycan synthesis</keyword>
<dbReference type="UniPathway" id="UPA00219"/>
<sequence length="467" mass="51534">MSRREQSLKIHLLGACGTGMGALAGLLKSLGHKVTGSDVNVYPPMSETLARLGIPVYPGWRPENILHLRPDLVIIGNVIRQDNPEARQALDLRIPYLSMPRAIRHFFLSERRSLVVAGTHGKTTTSSLLLHVLESLGLDPAGLVGGVVRSLGTNFRLGQGPFFVVEGDEYDSAFFDKVPKFLHYAPFGAILTSVEFDHADIYPDLEALVQAFSEFVTLLPEDGCLVYWADSPLVTEIARKARATVVGYGRQGGRFRLLERRPEEGGQILLVRTPLGPIEYRLPLIGQHNALNATAVLALLSSLGFSVRDVAQALETFSGVKRRQEIRGQVRGVTVIDDFAHHPTAVRETIAAVRESWPQRRLIAVFEPRTNTSRRRIFQNIYPRALAGADLVLIREAPGLEKIPREERISSSRLAEDVRALGTPAHYFPDTEAIIEYLVASVRPGDIVLIMSNGSFDNLHGRLLASL</sequence>
<dbReference type="GO" id="GO:0009252">
    <property type="term" value="P:peptidoglycan biosynthetic process"/>
    <property type="evidence" value="ECO:0007669"/>
    <property type="project" value="UniProtKB-UniRule"/>
</dbReference>
<dbReference type="Gene3D" id="3.90.190.20">
    <property type="entry name" value="Mur ligase, C-terminal domain"/>
    <property type="match status" value="1"/>
</dbReference>
<keyword evidence="9" id="KW-0133">Cell shape</keyword>
<evidence type="ECO:0000259" key="15">
    <source>
        <dbReference type="Pfam" id="PF01225"/>
    </source>
</evidence>
<evidence type="ECO:0000256" key="9">
    <source>
        <dbReference type="ARBA" id="ARBA00022960"/>
    </source>
</evidence>
<dbReference type="Gene3D" id="3.40.1190.10">
    <property type="entry name" value="Mur-like, catalytic domain"/>
    <property type="match status" value="1"/>
</dbReference>
<reference evidence="18 19" key="1">
    <citation type="submission" date="2020-02" db="EMBL/GenBank/DDBJ databases">
        <title>Genome analysis of Thermosulfuriphilus ammonigenes ST65T, an anaerobic thermophilic chemolithoautotrophic bacterium isolated from a deep-sea hydrothermal vent.</title>
        <authorList>
            <person name="Slobodkina G."/>
            <person name="Allioux M."/>
            <person name="Merkel A."/>
            <person name="Alain K."/>
            <person name="Jebbar M."/>
            <person name="Slobodkin A."/>
        </authorList>
    </citation>
    <scope>NUCLEOTIDE SEQUENCE [LARGE SCALE GENOMIC DNA]</scope>
    <source>
        <strain evidence="18 19">ST65</strain>
    </source>
</reference>
<keyword evidence="5 18" id="KW-0436">Ligase</keyword>
<evidence type="ECO:0000259" key="17">
    <source>
        <dbReference type="Pfam" id="PF08245"/>
    </source>
</evidence>
<dbReference type="EC" id="6.3.2.8" evidence="3 14"/>
<dbReference type="GO" id="GO:0008360">
    <property type="term" value="P:regulation of cell shape"/>
    <property type="evidence" value="ECO:0007669"/>
    <property type="project" value="UniProtKB-KW"/>
</dbReference>
<comment type="catalytic activity">
    <reaction evidence="13">
        <text>UDP-N-acetyl-alpha-D-muramate + L-alanine + ATP = UDP-N-acetyl-alpha-D-muramoyl-L-alanine + ADP + phosphate + H(+)</text>
        <dbReference type="Rhea" id="RHEA:23372"/>
        <dbReference type="ChEBI" id="CHEBI:15378"/>
        <dbReference type="ChEBI" id="CHEBI:30616"/>
        <dbReference type="ChEBI" id="CHEBI:43474"/>
        <dbReference type="ChEBI" id="CHEBI:57972"/>
        <dbReference type="ChEBI" id="CHEBI:70757"/>
        <dbReference type="ChEBI" id="CHEBI:83898"/>
        <dbReference type="ChEBI" id="CHEBI:456216"/>
        <dbReference type="EC" id="6.3.2.8"/>
    </reaction>
</comment>
<feature type="domain" description="Mur ligase N-terminal catalytic" evidence="15">
    <location>
        <begin position="9"/>
        <end position="106"/>
    </location>
</feature>
<feature type="domain" description="Mur ligase central" evidence="17">
    <location>
        <begin position="116"/>
        <end position="299"/>
    </location>
</feature>
<feature type="domain" description="Mur ligase C-terminal" evidence="16">
    <location>
        <begin position="322"/>
        <end position="454"/>
    </location>
</feature>
<dbReference type="InterPro" id="IPR005758">
    <property type="entry name" value="UDP-N-AcMur_Ala_ligase_MurC"/>
</dbReference>
<dbReference type="Pfam" id="PF02875">
    <property type="entry name" value="Mur_ligase_C"/>
    <property type="match status" value="1"/>
</dbReference>
<dbReference type="RefSeq" id="WP_166031033.1">
    <property type="nucleotide sequence ID" value="NZ_CP048877.1"/>
</dbReference>
<dbReference type="InterPro" id="IPR036565">
    <property type="entry name" value="Mur-like_cat_sf"/>
</dbReference>
<evidence type="ECO:0000256" key="4">
    <source>
        <dbReference type="ARBA" id="ARBA00022490"/>
    </source>
</evidence>
<dbReference type="Proteomes" id="UP000502179">
    <property type="component" value="Chromosome"/>
</dbReference>
<name>A0A6G7PT65_9BACT</name>
<accession>A0A6G7PT65</accession>
<dbReference type="GO" id="GO:0008763">
    <property type="term" value="F:UDP-N-acetylmuramate-L-alanine ligase activity"/>
    <property type="evidence" value="ECO:0007669"/>
    <property type="project" value="UniProtKB-UniRule"/>
</dbReference>
<evidence type="ECO:0000256" key="2">
    <source>
        <dbReference type="ARBA" id="ARBA00004752"/>
    </source>
</evidence>
<dbReference type="GO" id="GO:0051301">
    <property type="term" value="P:cell division"/>
    <property type="evidence" value="ECO:0007669"/>
    <property type="project" value="UniProtKB-KW"/>
</dbReference>
<proteinExistence type="predicted"/>
<dbReference type="EMBL" id="CP048877">
    <property type="protein sequence ID" value="QIJ70810.1"/>
    <property type="molecule type" value="Genomic_DNA"/>
</dbReference>
<gene>
    <name evidence="18" type="primary">murC</name>
    <name evidence="18" type="ORF">G4V39_00355</name>
</gene>
<dbReference type="PANTHER" id="PTHR43445:SF5">
    <property type="entry name" value="UDP-N-ACETYLMURAMATE--L-ALANYL-GAMMA-D-GLUTAMYL-MESO-2,6-DIAMINOHEPTANDIOATE LIGASE"/>
    <property type="match status" value="1"/>
</dbReference>
<dbReference type="InterPro" id="IPR000713">
    <property type="entry name" value="Mur_ligase_N"/>
</dbReference>
<protein>
    <recommendedName>
        <fullName evidence="3 14">UDP-N-acetylmuramate--L-alanine ligase</fullName>
        <ecNumber evidence="3 14">6.3.2.8</ecNumber>
    </recommendedName>
</protein>
<dbReference type="SUPFAM" id="SSF51984">
    <property type="entry name" value="MurCD N-terminal domain"/>
    <property type="match status" value="1"/>
</dbReference>
<keyword evidence="12" id="KW-0961">Cell wall biogenesis/degradation</keyword>
<keyword evidence="7" id="KW-0547">Nucleotide-binding</keyword>
<comment type="subcellular location">
    <subcellularLocation>
        <location evidence="1">Cytoplasm</location>
    </subcellularLocation>
</comment>
<evidence type="ECO:0000256" key="13">
    <source>
        <dbReference type="ARBA" id="ARBA00047833"/>
    </source>
</evidence>
<evidence type="ECO:0000256" key="10">
    <source>
        <dbReference type="ARBA" id="ARBA00022984"/>
    </source>
</evidence>
<evidence type="ECO:0000256" key="11">
    <source>
        <dbReference type="ARBA" id="ARBA00023306"/>
    </source>
</evidence>
<dbReference type="SUPFAM" id="SSF53244">
    <property type="entry name" value="MurD-like peptide ligases, peptide-binding domain"/>
    <property type="match status" value="1"/>
</dbReference>
<dbReference type="InterPro" id="IPR013221">
    <property type="entry name" value="Mur_ligase_cen"/>
</dbReference>
<keyword evidence="6" id="KW-0132">Cell division</keyword>
<dbReference type="KEGG" id="tav:G4V39_00355"/>
<evidence type="ECO:0000313" key="18">
    <source>
        <dbReference type="EMBL" id="QIJ70810.1"/>
    </source>
</evidence>
<dbReference type="InterPro" id="IPR036615">
    <property type="entry name" value="Mur_ligase_C_dom_sf"/>
</dbReference>
<dbReference type="Pfam" id="PF01225">
    <property type="entry name" value="Mur_ligase"/>
    <property type="match status" value="1"/>
</dbReference>
<comment type="pathway">
    <text evidence="2">Cell wall biogenesis; peptidoglycan biosynthesis.</text>
</comment>
<dbReference type="SUPFAM" id="SSF53623">
    <property type="entry name" value="MurD-like peptide ligases, catalytic domain"/>
    <property type="match status" value="1"/>
</dbReference>
<dbReference type="Gene3D" id="3.40.50.720">
    <property type="entry name" value="NAD(P)-binding Rossmann-like Domain"/>
    <property type="match status" value="1"/>
</dbReference>
<evidence type="ECO:0000256" key="12">
    <source>
        <dbReference type="ARBA" id="ARBA00023316"/>
    </source>
</evidence>
<dbReference type="InterPro" id="IPR004101">
    <property type="entry name" value="Mur_ligase_C"/>
</dbReference>
<keyword evidence="19" id="KW-1185">Reference proteome</keyword>
<dbReference type="GO" id="GO:0005737">
    <property type="term" value="C:cytoplasm"/>
    <property type="evidence" value="ECO:0007669"/>
    <property type="project" value="UniProtKB-SubCell"/>
</dbReference>
<organism evidence="18 19">
    <name type="scientific">Thermosulfuriphilus ammonigenes</name>
    <dbReference type="NCBI Taxonomy" id="1936021"/>
    <lineage>
        <taxon>Bacteria</taxon>
        <taxon>Pseudomonadati</taxon>
        <taxon>Thermodesulfobacteriota</taxon>
        <taxon>Thermodesulfobacteria</taxon>
        <taxon>Thermodesulfobacteriales</taxon>
        <taxon>Thermodesulfobacteriaceae</taxon>
        <taxon>Thermosulfuriphilus</taxon>
    </lineage>
</organism>
<dbReference type="GO" id="GO:0071555">
    <property type="term" value="P:cell wall organization"/>
    <property type="evidence" value="ECO:0007669"/>
    <property type="project" value="UniProtKB-KW"/>
</dbReference>
<evidence type="ECO:0000256" key="7">
    <source>
        <dbReference type="ARBA" id="ARBA00022741"/>
    </source>
</evidence>
<evidence type="ECO:0000313" key="19">
    <source>
        <dbReference type="Proteomes" id="UP000502179"/>
    </source>
</evidence>
<evidence type="ECO:0000259" key="16">
    <source>
        <dbReference type="Pfam" id="PF02875"/>
    </source>
</evidence>